<dbReference type="GO" id="GO:0004141">
    <property type="term" value="F:dethiobiotin synthase activity"/>
    <property type="evidence" value="ECO:0007669"/>
    <property type="project" value="TreeGrafter"/>
</dbReference>
<accession>A0A8H8A2C8</accession>
<name>A0A8H8A2C8_9FUNG</name>
<dbReference type="OrthoDB" id="425114at2759"/>
<protein>
    <submittedName>
        <fullName evidence="5">Pyridoxal phosphate-dependent transferase</fullName>
    </submittedName>
</protein>
<dbReference type="InterPro" id="IPR015424">
    <property type="entry name" value="PyrdxlP-dep_Trfase"/>
</dbReference>
<comment type="subcellular location">
    <subcellularLocation>
        <location evidence="1">Mitochondrion</location>
    </subcellularLocation>
</comment>
<dbReference type="GO" id="GO:0005739">
    <property type="term" value="C:mitochondrion"/>
    <property type="evidence" value="ECO:0007669"/>
    <property type="project" value="UniProtKB-SubCell"/>
</dbReference>
<gene>
    <name evidence="5" type="ORF">BJ554DRAFT_5999</name>
</gene>
<dbReference type="Proteomes" id="UP000673691">
    <property type="component" value="Unassembled WGS sequence"/>
</dbReference>
<evidence type="ECO:0000256" key="4">
    <source>
        <dbReference type="RuleBase" id="RU003560"/>
    </source>
</evidence>
<dbReference type="SUPFAM" id="SSF53383">
    <property type="entry name" value="PLP-dependent transferases"/>
    <property type="match status" value="1"/>
</dbReference>
<keyword evidence="6" id="KW-1185">Reference proteome</keyword>
<dbReference type="AlphaFoldDB" id="A0A8H8A2C8"/>
<keyword evidence="4" id="KW-0663">Pyridoxal phosphate</keyword>
<organism evidence="5 6">
    <name type="scientific">Olpidium bornovanus</name>
    <dbReference type="NCBI Taxonomy" id="278681"/>
    <lineage>
        <taxon>Eukaryota</taxon>
        <taxon>Fungi</taxon>
        <taxon>Fungi incertae sedis</taxon>
        <taxon>Olpidiomycota</taxon>
        <taxon>Olpidiomycotina</taxon>
        <taxon>Olpidiomycetes</taxon>
        <taxon>Olpidiales</taxon>
        <taxon>Olpidiaceae</taxon>
        <taxon>Olpidium</taxon>
    </lineage>
</organism>
<evidence type="ECO:0000256" key="2">
    <source>
        <dbReference type="ARBA" id="ARBA00022576"/>
    </source>
</evidence>
<dbReference type="InterPro" id="IPR005814">
    <property type="entry name" value="Aminotrans_3"/>
</dbReference>
<evidence type="ECO:0000313" key="5">
    <source>
        <dbReference type="EMBL" id="KAG5463622.1"/>
    </source>
</evidence>
<reference evidence="5 6" key="1">
    <citation type="journal article" name="Sci. Rep.">
        <title>Genome-scale phylogenetic analyses confirm Olpidium as the closest living zoosporic fungus to the non-flagellated, terrestrial fungi.</title>
        <authorList>
            <person name="Chang Y."/>
            <person name="Rochon D."/>
            <person name="Sekimoto S."/>
            <person name="Wang Y."/>
            <person name="Chovatia M."/>
            <person name="Sandor L."/>
            <person name="Salamov A."/>
            <person name="Grigoriev I.V."/>
            <person name="Stajich J.E."/>
            <person name="Spatafora J.W."/>
        </authorList>
    </citation>
    <scope>NUCLEOTIDE SEQUENCE [LARGE SCALE GENOMIC DNA]</scope>
    <source>
        <strain evidence="5">S191</strain>
    </source>
</reference>
<dbReference type="PANTHER" id="PTHR42684:SF3">
    <property type="entry name" value="ADENOSYLMETHIONINE-8-AMINO-7-OXONONANOATE AMINOTRANSFERASE"/>
    <property type="match status" value="1"/>
</dbReference>
<dbReference type="InterPro" id="IPR049704">
    <property type="entry name" value="Aminotrans_3_PPA_site"/>
</dbReference>
<dbReference type="PROSITE" id="PS00600">
    <property type="entry name" value="AA_TRANSFER_CLASS_3"/>
    <property type="match status" value="1"/>
</dbReference>
<keyword evidence="2" id="KW-0032">Aminotransferase</keyword>
<feature type="non-terminal residue" evidence="5">
    <location>
        <position position="1"/>
    </location>
</feature>
<dbReference type="GO" id="GO:0009102">
    <property type="term" value="P:biotin biosynthetic process"/>
    <property type="evidence" value="ECO:0007669"/>
    <property type="project" value="TreeGrafter"/>
</dbReference>
<sequence>DTRTSAVREELREQFDGFATWWTQGLGHGNPRLALVAANAAAKYGHVPFPECAHEPALDLAEKLLSTVGEGWAQRVFYSDNGSTAMEVALKIALKSTEKRYGMRISSTTPELEIIGIIGAYHGDTIGVMDACAPSIFNREVTWYRPRGHWFDPPTVLYKFGEYRLSIPPGVQPDKLDLDQESLRFSSLSAVFDLSERLDSPTAKVYRTHVQSALSRLTEKDGRKFGALVIEPVLLGSGGMKLVDPLFQRCLVEEVRNWHWYPDSQRGCGVDEQGTWKGLPVVFDEVFTGLWRLGRKSGADILGVNPDIACYAKLLTGGLLPLSVTLTTEAVFGTFLGETKLQALLHGHSYTAHPTGCAVAAEFLKRMKEMAKVETRSARDEEWSIWSMEVRRSQRGSVLGVGSSKRAVPT</sequence>
<dbReference type="PANTHER" id="PTHR42684">
    <property type="entry name" value="ADENOSYLMETHIONINE-8-AMINO-7-OXONONANOATE AMINOTRANSFERASE"/>
    <property type="match status" value="1"/>
</dbReference>
<dbReference type="GO" id="GO:0030170">
    <property type="term" value="F:pyridoxal phosphate binding"/>
    <property type="evidence" value="ECO:0007669"/>
    <property type="project" value="InterPro"/>
</dbReference>
<evidence type="ECO:0000256" key="1">
    <source>
        <dbReference type="ARBA" id="ARBA00004173"/>
    </source>
</evidence>
<dbReference type="InterPro" id="IPR015421">
    <property type="entry name" value="PyrdxlP-dep_Trfase_major"/>
</dbReference>
<comment type="caution">
    <text evidence="5">The sequence shown here is derived from an EMBL/GenBank/DDBJ whole genome shotgun (WGS) entry which is preliminary data.</text>
</comment>
<dbReference type="Gene3D" id="3.40.640.10">
    <property type="entry name" value="Type I PLP-dependent aspartate aminotransferase-like (Major domain)"/>
    <property type="match status" value="1"/>
</dbReference>
<evidence type="ECO:0000313" key="6">
    <source>
        <dbReference type="Proteomes" id="UP000673691"/>
    </source>
</evidence>
<proteinExistence type="inferred from homology"/>
<keyword evidence="3 5" id="KW-0808">Transferase</keyword>
<evidence type="ECO:0000256" key="3">
    <source>
        <dbReference type="ARBA" id="ARBA00022679"/>
    </source>
</evidence>
<comment type="similarity">
    <text evidence="4">Belongs to the class-III pyridoxal-phosphate-dependent aminotransferase family.</text>
</comment>
<dbReference type="GO" id="GO:0004015">
    <property type="term" value="F:adenosylmethionine-8-amino-7-oxononanoate transaminase activity"/>
    <property type="evidence" value="ECO:0007669"/>
    <property type="project" value="TreeGrafter"/>
</dbReference>
<dbReference type="EMBL" id="JAEFCI010000338">
    <property type="protein sequence ID" value="KAG5463622.1"/>
    <property type="molecule type" value="Genomic_DNA"/>
</dbReference>
<dbReference type="Pfam" id="PF00202">
    <property type="entry name" value="Aminotran_3"/>
    <property type="match status" value="2"/>
</dbReference>